<dbReference type="EMBL" id="CP148074">
    <property type="protein sequence ID" value="WXL25793.1"/>
    <property type="molecule type" value="Genomic_DNA"/>
</dbReference>
<accession>A0ABZ2RG89</accession>
<proteinExistence type="inferred from homology"/>
<evidence type="ECO:0000256" key="3">
    <source>
        <dbReference type="ARBA" id="ARBA00012865"/>
    </source>
</evidence>
<dbReference type="NCBIfam" id="NF012161">
    <property type="entry name" value="bla_class_D_main"/>
    <property type="match status" value="1"/>
</dbReference>
<dbReference type="InterPro" id="IPR001460">
    <property type="entry name" value="PCN-bd_Tpept"/>
</dbReference>
<evidence type="ECO:0000256" key="7">
    <source>
        <dbReference type="RuleBase" id="RU361140"/>
    </source>
</evidence>
<comment type="similarity">
    <text evidence="2 7">Belongs to the class-D beta-lactamase family.</text>
</comment>
<evidence type="ECO:0000256" key="6">
    <source>
        <dbReference type="ARBA" id="ARBA00023251"/>
    </source>
</evidence>
<keyword evidence="6 7" id="KW-0046">Antibiotic resistance</keyword>
<evidence type="ECO:0000256" key="5">
    <source>
        <dbReference type="ARBA" id="ARBA00022801"/>
    </source>
</evidence>
<keyword evidence="4 8" id="KW-0732">Signal</keyword>
<feature type="chain" id="PRO_5047157228" description="Beta-lactamase" evidence="8">
    <location>
        <begin position="19"/>
        <end position="262"/>
    </location>
</feature>
<keyword evidence="11" id="KW-1185">Reference proteome</keyword>
<gene>
    <name evidence="10" type="primary">blaOXA</name>
    <name evidence="10" type="ORF">WG219_21285</name>
</gene>
<evidence type="ECO:0000313" key="10">
    <source>
        <dbReference type="EMBL" id="WXL25793.1"/>
    </source>
</evidence>
<comment type="catalytic activity">
    <reaction evidence="1 7">
        <text>a beta-lactam + H2O = a substituted beta-amino acid</text>
        <dbReference type="Rhea" id="RHEA:20401"/>
        <dbReference type="ChEBI" id="CHEBI:15377"/>
        <dbReference type="ChEBI" id="CHEBI:35627"/>
        <dbReference type="ChEBI" id="CHEBI:140347"/>
        <dbReference type="EC" id="3.5.2.6"/>
    </reaction>
</comment>
<evidence type="ECO:0000259" key="9">
    <source>
        <dbReference type="Pfam" id="PF00905"/>
    </source>
</evidence>
<dbReference type="EC" id="3.5.2.6" evidence="3 7"/>
<reference evidence="10 11" key="1">
    <citation type="submission" date="2024-03" db="EMBL/GenBank/DDBJ databases">
        <title>Complete genome of BD2.</title>
        <authorList>
            <person name="Cao G."/>
        </authorList>
    </citation>
    <scope>NUCLEOTIDE SEQUENCE [LARGE SCALE GENOMIC DNA]</scope>
    <source>
        <strain evidence="10 11">BD2</strain>
    </source>
</reference>
<evidence type="ECO:0000256" key="8">
    <source>
        <dbReference type="SAM" id="SignalP"/>
    </source>
</evidence>
<sequence>MKRIALVLMLVLTAQVQAQPTEWLENPAVGTLFQQAGIDGTFVLHEVGSDKVEGYNQARAQTRFYPASTFKIPNSLIGLSTGAVSSVDEVIPWDGKPKFLKSWERAMGLREAITVSNYPIYQELARRVGLKRMTAQLAALNYGNGQVGEQVNTFWVEGPLTISAIEQTEFLERLVQDKLPFTPEIQEAVREITLLEEGPNWRLYGKTGWSKAIKPGVGWWVGWVEQDGRYYTFALNMPMDDLKDASKRVELGKASLRKLGLI</sequence>
<evidence type="ECO:0000313" key="11">
    <source>
        <dbReference type="Proteomes" id="UP001476583"/>
    </source>
</evidence>
<keyword evidence="5 7" id="KW-0378">Hydrolase</keyword>
<dbReference type="Proteomes" id="UP001476583">
    <property type="component" value="Chromosome"/>
</dbReference>
<evidence type="ECO:0000256" key="2">
    <source>
        <dbReference type="ARBA" id="ARBA00007898"/>
    </source>
</evidence>
<dbReference type="InterPro" id="IPR002137">
    <property type="entry name" value="Beta-lactam_class-D_AS"/>
</dbReference>
<dbReference type="InterPro" id="IPR012338">
    <property type="entry name" value="Beta-lactam/transpept-like"/>
</dbReference>
<dbReference type="PROSITE" id="PS00337">
    <property type="entry name" value="BETA_LACTAMASE_D"/>
    <property type="match status" value="1"/>
</dbReference>
<dbReference type="SUPFAM" id="SSF56601">
    <property type="entry name" value="beta-lactamase/transpeptidase-like"/>
    <property type="match status" value="1"/>
</dbReference>
<evidence type="ECO:0000256" key="1">
    <source>
        <dbReference type="ARBA" id="ARBA00001526"/>
    </source>
</evidence>
<organism evidence="10 11">
    <name type="scientific">Ectopseudomonas mendocina</name>
    <name type="common">Pseudomonas mendocina</name>
    <dbReference type="NCBI Taxonomy" id="300"/>
    <lineage>
        <taxon>Bacteria</taxon>
        <taxon>Pseudomonadati</taxon>
        <taxon>Pseudomonadota</taxon>
        <taxon>Gammaproteobacteria</taxon>
        <taxon>Pseudomonadales</taxon>
        <taxon>Pseudomonadaceae</taxon>
        <taxon>Ectopseudomonas</taxon>
    </lineage>
</organism>
<feature type="domain" description="Penicillin-binding protein transpeptidase" evidence="9">
    <location>
        <begin position="56"/>
        <end position="247"/>
    </location>
</feature>
<dbReference type="Pfam" id="PF00905">
    <property type="entry name" value="Transpeptidase"/>
    <property type="match status" value="1"/>
</dbReference>
<protein>
    <recommendedName>
        <fullName evidence="3 7">Beta-lactamase</fullName>
        <ecNumber evidence="3 7">3.5.2.6</ecNumber>
    </recommendedName>
</protein>
<dbReference type="GO" id="GO:0008800">
    <property type="term" value="F:beta-lactamase activity"/>
    <property type="evidence" value="ECO:0007669"/>
    <property type="project" value="UniProtKB-EC"/>
</dbReference>
<feature type="signal peptide" evidence="8">
    <location>
        <begin position="1"/>
        <end position="18"/>
    </location>
</feature>
<evidence type="ECO:0000256" key="4">
    <source>
        <dbReference type="ARBA" id="ARBA00022729"/>
    </source>
</evidence>
<dbReference type="Gene3D" id="3.40.710.10">
    <property type="entry name" value="DD-peptidase/beta-lactamase superfamily"/>
    <property type="match status" value="1"/>
</dbReference>
<name>A0ABZ2RG89_ECTME</name>